<evidence type="ECO:0000256" key="9">
    <source>
        <dbReference type="ARBA" id="ARBA00022777"/>
    </source>
</evidence>
<keyword evidence="7" id="KW-0808">Transferase</keyword>
<dbReference type="GO" id="GO:0005886">
    <property type="term" value="C:plasma membrane"/>
    <property type="evidence" value="ECO:0007669"/>
    <property type="project" value="UniProtKB-SubCell"/>
</dbReference>
<dbReference type="CDD" id="cd17546">
    <property type="entry name" value="REC_hyHK_CKI1_RcsC-like"/>
    <property type="match status" value="1"/>
</dbReference>
<accession>A0A7K3WLF8</accession>
<dbReference type="PROSITE" id="PS50894">
    <property type="entry name" value="HPT"/>
    <property type="match status" value="1"/>
</dbReference>
<dbReference type="InterPro" id="IPR003594">
    <property type="entry name" value="HATPase_dom"/>
</dbReference>
<dbReference type="PROSITE" id="PS50110">
    <property type="entry name" value="RESPONSE_REGULATORY"/>
    <property type="match status" value="1"/>
</dbReference>
<dbReference type="EC" id="2.7.13.3" evidence="3"/>
<sequence>MKKTALKYASKTIGQKVLVAVILSILFLVAAVYITKLTFQEVNNSISRLSITNEQNKVLNKIYNTFGEFERSYQAPLIANPFANTDDYYAKLDSLNQLIDSTTKSVNFQMNEQTILDSVAVMILRQDKHLMAYRALKRSEQPLLRQNLDSLINLISAEEILKESDIITTTKSTRRIPAEPVETPSENNQEEKKSWFGRIFGSNSEKEVKPEVVPEIIEETYIRVDTIPLAKSDTSSAKAGNIIKGIRRDQAYQQRRVRDIEMEIVQNSARIQNFLLTTIRHAEEVELTRIRNESADASGMMQNALTQMYLVLLVFALLATVLVYRILTDLANAKYYRIQLVEEKERAENLSKVKERFLANMSHEIRTPLQNILGYSEKLFSKDKNRDAEIINQSSEHLLQIVNQVLDFSRISTGKLVLNPEVIDVKALLLEVVNSMSIQAANKDIRIFFESEIDVPNIYIDPFRLRQILYNLLGNAVKFTEAGFIKLFAKTAEKDGKIHLLFSIEDSGIGMTKSDLECVFQEFEQVGTPMHASNGTGLGLSITKALVDAYHGTIDVKSEKNEGTTFTVSIDLAPKQKDTEADKKTTKRAKMHRILVVDDDETILNLTRQILTGNGFDVVAESSPLNAIEIAKKQKFDMALVDFRMPEMTGAELRDALRKLQPALPVVAVTANVFEKNKSEESVNGFDFYLPKPFKTKQLLELVGFESNEIMVEYGSNGMKEKLAKLTFGDARLEAELIEQFKKDCAIDLSDLKSGIENKDGDLLHETVHKLGGRLGLFEFATLAGKYKMIEIELMDKGYSESIAQNISSLNQNLYHELTLI</sequence>
<keyword evidence="5" id="KW-0997">Cell inner membrane</keyword>
<dbReference type="Pfam" id="PF02518">
    <property type="entry name" value="HATPase_c"/>
    <property type="match status" value="1"/>
</dbReference>
<evidence type="ECO:0000256" key="14">
    <source>
        <dbReference type="PROSITE-ProRule" id="PRU00169"/>
    </source>
</evidence>
<evidence type="ECO:0000259" key="18">
    <source>
        <dbReference type="PROSITE" id="PS50894"/>
    </source>
</evidence>
<dbReference type="PANTHER" id="PTHR43047">
    <property type="entry name" value="TWO-COMPONENT HISTIDINE PROTEIN KINASE"/>
    <property type="match status" value="1"/>
</dbReference>
<name>A0A7K3WLF8_9FLAO</name>
<evidence type="ECO:0000256" key="15">
    <source>
        <dbReference type="SAM" id="Phobius"/>
    </source>
</evidence>
<dbReference type="InterPro" id="IPR003661">
    <property type="entry name" value="HisK_dim/P_dom"/>
</dbReference>
<protein>
    <recommendedName>
        <fullName evidence="3">histidine kinase</fullName>
        <ecNumber evidence="3">2.7.13.3</ecNumber>
    </recommendedName>
</protein>
<dbReference type="CDD" id="cd00082">
    <property type="entry name" value="HisKA"/>
    <property type="match status" value="1"/>
</dbReference>
<keyword evidence="6 14" id="KW-0597">Phosphoprotein</keyword>
<evidence type="ECO:0000256" key="4">
    <source>
        <dbReference type="ARBA" id="ARBA00022475"/>
    </source>
</evidence>
<proteinExistence type="predicted"/>
<keyword evidence="8 15" id="KW-0812">Transmembrane</keyword>
<feature type="domain" description="Response regulatory" evidence="17">
    <location>
        <begin position="593"/>
        <end position="707"/>
    </location>
</feature>
<evidence type="ECO:0000313" key="20">
    <source>
        <dbReference type="Proteomes" id="UP000486602"/>
    </source>
</evidence>
<evidence type="ECO:0000259" key="16">
    <source>
        <dbReference type="PROSITE" id="PS50109"/>
    </source>
</evidence>
<keyword evidence="4" id="KW-1003">Cell membrane</keyword>
<keyword evidence="12 15" id="KW-0472">Membrane</keyword>
<dbReference type="PRINTS" id="PR00344">
    <property type="entry name" value="BCTRLSENSOR"/>
</dbReference>
<comment type="caution">
    <text evidence="19">The sequence shown here is derived from an EMBL/GenBank/DDBJ whole genome shotgun (WGS) entry which is preliminary data.</text>
</comment>
<dbReference type="SMART" id="SM00387">
    <property type="entry name" value="HATPase_c"/>
    <property type="match status" value="1"/>
</dbReference>
<evidence type="ECO:0000256" key="12">
    <source>
        <dbReference type="ARBA" id="ARBA00023136"/>
    </source>
</evidence>
<comment type="subcellular location">
    <subcellularLocation>
        <location evidence="2">Cell inner membrane</location>
        <topology evidence="2">Multi-pass membrane protein</topology>
    </subcellularLocation>
</comment>
<dbReference type="InterPro" id="IPR008207">
    <property type="entry name" value="Sig_transdc_His_kin_Hpt_dom"/>
</dbReference>
<evidence type="ECO:0000256" key="5">
    <source>
        <dbReference type="ARBA" id="ARBA00022519"/>
    </source>
</evidence>
<evidence type="ECO:0000256" key="7">
    <source>
        <dbReference type="ARBA" id="ARBA00022679"/>
    </source>
</evidence>
<evidence type="ECO:0000256" key="10">
    <source>
        <dbReference type="ARBA" id="ARBA00022840"/>
    </source>
</evidence>
<keyword evidence="20" id="KW-1185">Reference proteome</keyword>
<dbReference type="Gene3D" id="1.20.120.160">
    <property type="entry name" value="HPT domain"/>
    <property type="match status" value="1"/>
</dbReference>
<dbReference type="RefSeq" id="WP_163283206.1">
    <property type="nucleotide sequence ID" value="NZ_JAAGVY010000003.1"/>
</dbReference>
<keyword evidence="9" id="KW-0418">Kinase</keyword>
<keyword evidence="10" id="KW-0547">Nucleotide-binding</keyword>
<dbReference type="Pfam" id="PF00512">
    <property type="entry name" value="HisKA"/>
    <property type="match status" value="1"/>
</dbReference>
<evidence type="ECO:0000259" key="17">
    <source>
        <dbReference type="PROSITE" id="PS50110"/>
    </source>
</evidence>
<dbReference type="InterPro" id="IPR001789">
    <property type="entry name" value="Sig_transdc_resp-reg_receiver"/>
</dbReference>
<evidence type="ECO:0000313" key="19">
    <source>
        <dbReference type="EMBL" id="NEN22480.1"/>
    </source>
</evidence>
<dbReference type="Proteomes" id="UP000486602">
    <property type="component" value="Unassembled WGS sequence"/>
</dbReference>
<dbReference type="PANTHER" id="PTHR43047:SF64">
    <property type="entry name" value="HISTIDINE KINASE CONTAINING CHEY-HOMOLOGOUS RECEIVER DOMAIN AND PAS DOMAIN-RELATED"/>
    <property type="match status" value="1"/>
</dbReference>
<evidence type="ECO:0000256" key="13">
    <source>
        <dbReference type="PROSITE-ProRule" id="PRU00110"/>
    </source>
</evidence>
<dbReference type="Gene3D" id="3.30.565.10">
    <property type="entry name" value="Histidine kinase-like ATPase, C-terminal domain"/>
    <property type="match status" value="1"/>
</dbReference>
<dbReference type="Pfam" id="PF00072">
    <property type="entry name" value="Response_reg"/>
    <property type="match status" value="1"/>
</dbReference>
<dbReference type="InterPro" id="IPR005467">
    <property type="entry name" value="His_kinase_dom"/>
</dbReference>
<keyword evidence="11 15" id="KW-1133">Transmembrane helix</keyword>
<dbReference type="Gene3D" id="3.40.50.2300">
    <property type="match status" value="1"/>
</dbReference>
<keyword evidence="10" id="KW-0067">ATP-binding</keyword>
<reference evidence="19 20" key="1">
    <citation type="submission" date="2020-02" db="EMBL/GenBank/DDBJ databases">
        <title>Out from the shadows clarifying the taxonomy of the family Cryomorphaceae and related taxa by utilizing the GTDB taxonomic framework.</title>
        <authorList>
            <person name="Bowman J.P."/>
        </authorList>
    </citation>
    <scope>NUCLEOTIDE SEQUENCE [LARGE SCALE GENOMIC DNA]</scope>
    <source>
        <strain evidence="19 20">QSSC 1-22</strain>
    </source>
</reference>
<feature type="domain" description="HPt" evidence="18">
    <location>
        <begin position="730"/>
        <end position="821"/>
    </location>
</feature>
<dbReference type="InterPro" id="IPR004358">
    <property type="entry name" value="Sig_transdc_His_kin-like_C"/>
</dbReference>
<dbReference type="PROSITE" id="PS50109">
    <property type="entry name" value="HIS_KIN"/>
    <property type="match status" value="1"/>
</dbReference>
<evidence type="ECO:0000256" key="8">
    <source>
        <dbReference type="ARBA" id="ARBA00022692"/>
    </source>
</evidence>
<evidence type="ECO:0000256" key="1">
    <source>
        <dbReference type="ARBA" id="ARBA00000085"/>
    </source>
</evidence>
<dbReference type="GO" id="GO:0000155">
    <property type="term" value="F:phosphorelay sensor kinase activity"/>
    <property type="evidence" value="ECO:0007669"/>
    <property type="project" value="InterPro"/>
</dbReference>
<feature type="modified residue" description="Phosphohistidine" evidence="13">
    <location>
        <position position="769"/>
    </location>
</feature>
<dbReference type="AlphaFoldDB" id="A0A7K3WLF8"/>
<dbReference type="SMART" id="SM00388">
    <property type="entry name" value="HisKA"/>
    <property type="match status" value="1"/>
</dbReference>
<feature type="domain" description="Histidine kinase" evidence="16">
    <location>
        <begin position="360"/>
        <end position="574"/>
    </location>
</feature>
<dbReference type="InterPro" id="IPR011006">
    <property type="entry name" value="CheY-like_superfamily"/>
</dbReference>
<dbReference type="EMBL" id="JAAGVY010000003">
    <property type="protein sequence ID" value="NEN22480.1"/>
    <property type="molecule type" value="Genomic_DNA"/>
</dbReference>
<dbReference type="SUPFAM" id="SSF47226">
    <property type="entry name" value="Histidine-containing phosphotransfer domain, HPT domain"/>
    <property type="match status" value="1"/>
</dbReference>
<dbReference type="SUPFAM" id="SSF55874">
    <property type="entry name" value="ATPase domain of HSP90 chaperone/DNA topoisomerase II/histidine kinase"/>
    <property type="match status" value="1"/>
</dbReference>
<dbReference type="InterPro" id="IPR036097">
    <property type="entry name" value="HisK_dim/P_sf"/>
</dbReference>
<organism evidence="19 20">
    <name type="scientific">Cryomorpha ignava</name>
    <dbReference type="NCBI Taxonomy" id="101383"/>
    <lineage>
        <taxon>Bacteria</taxon>
        <taxon>Pseudomonadati</taxon>
        <taxon>Bacteroidota</taxon>
        <taxon>Flavobacteriia</taxon>
        <taxon>Flavobacteriales</taxon>
        <taxon>Cryomorphaceae</taxon>
        <taxon>Cryomorpha</taxon>
    </lineage>
</organism>
<dbReference type="SUPFAM" id="SSF47384">
    <property type="entry name" value="Homodimeric domain of signal transducing histidine kinase"/>
    <property type="match status" value="1"/>
</dbReference>
<comment type="catalytic activity">
    <reaction evidence="1">
        <text>ATP + protein L-histidine = ADP + protein N-phospho-L-histidine.</text>
        <dbReference type="EC" id="2.7.13.3"/>
    </reaction>
</comment>
<dbReference type="SMART" id="SM00448">
    <property type="entry name" value="REC"/>
    <property type="match status" value="1"/>
</dbReference>
<feature type="modified residue" description="4-aspartylphosphate" evidence="14">
    <location>
        <position position="642"/>
    </location>
</feature>
<feature type="transmembrane region" description="Helical" evidence="15">
    <location>
        <begin position="308"/>
        <end position="327"/>
    </location>
</feature>
<dbReference type="SUPFAM" id="SSF52172">
    <property type="entry name" value="CheY-like"/>
    <property type="match status" value="1"/>
</dbReference>
<evidence type="ECO:0000256" key="2">
    <source>
        <dbReference type="ARBA" id="ARBA00004429"/>
    </source>
</evidence>
<evidence type="ECO:0000256" key="11">
    <source>
        <dbReference type="ARBA" id="ARBA00022989"/>
    </source>
</evidence>
<dbReference type="InterPro" id="IPR036890">
    <property type="entry name" value="HATPase_C_sf"/>
</dbReference>
<dbReference type="InterPro" id="IPR036641">
    <property type="entry name" value="HPT_dom_sf"/>
</dbReference>
<gene>
    <name evidence="19" type="ORF">G3O08_03055</name>
</gene>
<evidence type="ECO:0000256" key="3">
    <source>
        <dbReference type="ARBA" id="ARBA00012438"/>
    </source>
</evidence>
<dbReference type="FunFam" id="3.30.565.10:FF:000010">
    <property type="entry name" value="Sensor histidine kinase RcsC"/>
    <property type="match status" value="1"/>
</dbReference>
<dbReference type="Gene3D" id="1.10.287.130">
    <property type="match status" value="1"/>
</dbReference>
<evidence type="ECO:0000256" key="6">
    <source>
        <dbReference type="ARBA" id="ARBA00022553"/>
    </source>
</evidence>